<proteinExistence type="predicted"/>
<dbReference type="EMBL" id="UINC01178157">
    <property type="protein sequence ID" value="SVD86158.1"/>
    <property type="molecule type" value="Genomic_DNA"/>
</dbReference>
<evidence type="ECO:0000313" key="2">
    <source>
        <dbReference type="EMBL" id="SVD86158.1"/>
    </source>
</evidence>
<feature type="non-terminal residue" evidence="2">
    <location>
        <position position="64"/>
    </location>
</feature>
<reference evidence="2" key="1">
    <citation type="submission" date="2018-05" db="EMBL/GenBank/DDBJ databases">
        <authorList>
            <person name="Lanie J.A."/>
            <person name="Ng W.-L."/>
            <person name="Kazmierczak K.M."/>
            <person name="Andrzejewski T.M."/>
            <person name="Davidsen T.M."/>
            <person name="Wayne K.J."/>
            <person name="Tettelin H."/>
            <person name="Glass J.I."/>
            <person name="Rusch D."/>
            <person name="Podicherti R."/>
            <person name="Tsui H.-C.T."/>
            <person name="Winkler M.E."/>
        </authorList>
    </citation>
    <scope>NUCLEOTIDE SEQUENCE</scope>
</reference>
<accession>A0A382YUE8</accession>
<feature type="non-terminal residue" evidence="2">
    <location>
        <position position="1"/>
    </location>
</feature>
<name>A0A382YUE8_9ZZZZ</name>
<dbReference type="AlphaFoldDB" id="A0A382YUE8"/>
<evidence type="ECO:0000256" key="1">
    <source>
        <dbReference type="SAM" id="MobiDB-lite"/>
    </source>
</evidence>
<gene>
    <name evidence="2" type="ORF">METZ01_LOCUS439012</name>
</gene>
<feature type="region of interest" description="Disordered" evidence="1">
    <location>
        <begin position="27"/>
        <end position="64"/>
    </location>
</feature>
<protein>
    <submittedName>
        <fullName evidence="2">Uncharacterized protein</fullName>
    </submittedName>
</protein>
<sequence>MNKLITLILVFTFGFISPLTLAQEESNEMAKAAWGEKKQNSSGLPGQECQAYMSDKGLDPQMQN</sequence>
<organism evidence="2">
    <name type="scientific">marine metagenome</name>
    <dbReference type="NCBI Taxonomy" id="408172"/>
    <lineage>
        <taxon>unclassified sequences</taxon>
        <taxon>metagenomes</taxon>
        <taxon>ecological metagenomes</taxon>
    </lineage>
</organism>